<dbReference type="GO" id="GO:0008955">
    <property type="term" value="F:peptidoglycan glycosyltransferase activity"/>
    <property type="evidence" value="ECO:0007669"/>
    <property type="project" value="UniProtKB-EC"/>
</dbReference>
<feature type="transmembrane region" description="Helical" evidence="21">
    <location>
        <begin position="159"/>
        <end position="175"/>
    </location>
</feature>
<name>C9RM17_FIBSS</name>
<evidence type="ECO:0000313" key="24">
    <source>
        <dbReference type="Proteomes" id="UP000000517"/>
    </source>
</evidence>
<evidence type="ECO:0000256" key="7">
    <source>
        <dbReference type="ARBA" id="ARBA00022692"/>
    </source>
</evidence>
<dbReference type="GO" id="GO:0032153">
    <property type="term" value="C:cell division site"/>
    <property type="evidence" value="ECO:0007669"/>
    <property type="project" value="TreeGrafter"/>
</dbReference>
<reference evidence="22 25" key="1">
    <citation type="submission" date="2009-10" db="EMBL/GenBank/DDBJ databases">
        <title>Complete sequence of Fibrobacter succinogenes subsp. succinogenes S85.</title>
        <authorList>
            <consortium name="US DOE Joint Genome Institute"/>
            <person name="Lucas S."/>
            <person name="Copeland A."/>
            <person name="Lapidus A."/>
            <person name="Glavina del Rio T."/>
            <person name="Tice H."/>
            <person name="Bruce D."/>
            <person name="Goodwin L."/>
            <person name="Pitluck S."/>
            <person name="Chertkov O."/>
            <person name="Detter J.C."/>
            <person name="Han C."/>
            <person name="Tapia R."/>
            <person name="Larimer F."/>
            <person name="Land M."/>
            <person name="Hauser L."/>
            <person name="Kyrpides N."/>
            <person name="Mikhailova N."/>
            <person name="Weimer P.J."/>
            <person name="Stevenson D.M."/>
            <person name="Boyum J."/>
            <person name="Brumm P.I."/>
            <person name="Mead D."/>
        </authorList>
    </citation>
    <scope>NUCLEOTIDE SEQUENCE [LARGE SCALE GENOMIC DNA]</scope>
    <source>
        <strain evidence="25">ATCC 19169 / S85</strain>
        <strain evidence="22">S85</strain>
    </source>
</reference>
<evidence type="ECO:0000256" key="18">
    <source>
        <dbReference type="ARBA" id="ARBA00041418"/>
    </source>
</evidence>
<evidence type="ECO:0000256" key="2">
    <source>
        <dbReference type="ARBA" id="ARBA00004752"/>
    </source>
</evidence>
<evidence type="ECO:0000256" key="9">
    <source>
        <dbReference type="ARBA" id="ARBA00022984"/>
    </source>
</evidence>
<dbReference type="PANTHER" id="PTHR30474">
    <property type="entry name" value="CELL CYCLE PROTEIN"/>
    <property type="match status" value="1"/>
</dbReference>
<dbReference type="GO" id="GO:0009252">
    <property type="term" value="P:peptidoglycan biosynthetic process"/>
    <property type="evidence" value="ECO:0007669"/>
    <property type="project" value="UniProtKB-KW"/>
</dbReference>
<feature type="transmembrane region" description="Helical" evidence="21">
    <location>
        <begin position="268"/>
        <end position="291"/>
    </location>
</feature>
<gene>
    <name evidence="23" type="primary">ftsW</name>
    <name evidence="22" type="ordered locus">Fisuc_0567</name>
    <name evidence="23" type="ordered locus">FSU_0992</name>
</gene>
<evidence type="ECO:0000256" key="1">
    <source>
        <dbReference type="ARBA" id="ARBA00004651"/>
    </source>
</evidence>
<feature type="transmembrane region" description="Helical" evidence="21">
    <location>
        <begin position="12"/>
        <end position="31"/>
    </location>
</feature>
<dbReference type="InterPro" id="IPR013437">
    <property type="entry name" value="FtsW"/>
</dbReference>
<evidence type="ECO:0000256" key="15">
    <source>
        <dbReference type="ARBA" id="ARBA00033270"/>
    </source>
</evidence>
<dbReference type="GO" id="GO:0051301">
    <property type="term" value="P:cell division"/>
    <property type="evidence" value="ECO:0007669"/>
    <property type="project" value="UniProtKB-KW"/>
</dbReference>
<evidence type="ECO:0000256" key="6">
    <source>
        <dbReference type="ARBA" id="ARBA00022679"/>
    </source>
</evidence>
<evidence type="ECO:0000256" key="14">
    <source>
        <dbReference type="ARBA" id="ARBA00032370"/>
    </source>
</evidence>
<reference evidence="24" key="2">
    <citation type="submission" date="2010-08" db="EMBL/GenBank/DDBJ databases">
        <title>Complete sequence of Fibrobacter succinogenes subsp. succinogenes S85.</title>
        <authorList>
            <person name="Durkin A.S."/>
            <person name="Nelson K.E."/>
            <person name="Morrison M."/>
            <person name="Forsberg C.W."/>
            <person name="Wilson D.B."/>
            <person name="Russell J.B."/>
            <person name="Cann I.K.O."/>
            <person name="Mackie R.I."/>
            <person name="White B.A."/>
        </authorList>
    </citation>
    <scope>NUCLEOTIDE SEQUENCE [LARGE SCALE GENOMIC DNA]</scope>
    <source>
        <strain evidence="24">ATCC 19169 / S85</strain>
    </source>
</reference>
<comment type="pathway">
    <text evidence="2">Cell wall biogenesis; peptidoglycan biosynthesis.</text>
</comment>
<dbReference type="GO" id="GO:0005886">
    <property type="term" value="C:plasma membrane"/>
    <property type="evidence" value="ECO:0007669"/>
    <property type="project" value="UniProtKB-SubCell"/>
</dbReference>
<keyword evidence="13" id="KW-0961">Cell wall biogenesis/degradation</keyword>
<keyword evidence="8" id="KW-0133">Cell shape</keyword>
<evidence type="ECO:0000313" key="25">
    <source>
        <dbReference type="Proteomes" id="UP000001497"/>
    </source>
</evidence>
<sequence length="390" mass="42104">MSNTQSSGMNKLLLFVTLALMCFGIAVVYSISAPVAVSKNLSPEYFLMKHLYKVVASVIIIGVFYKIDYALWKDSSRVIFGVGALLTFAAIISGGEVKGASRWIFGIQPSELMKFGFICWICAKLSNAGDEIKSIKCTIIQPAVPFLISAILLALQPNYSMLLMFCALLLTLLIIAGANYKYVLISFLSSLPLLAIALLCKSHTRKRIKAYLANDGSMKESKHQLVHSLEALGNGGLLGTGAGMGEQKLGYLPEAHKDVVYAAIGEEYGFVGTFLVLVAFAILFSQGYNIARGATTRFGKYMAVALTTSLFLNFIIHVCVCVGLFPTTGQPLPFLSFGGTNLLLSAAFIGILLNISRPTSGRSIREPYMNNTVSFNAGSAMNFGARRSSI</sequence>
<dbReference type="EC" id="2.4.99.28" evidence="19"/>
<dbReference type="NCBIfam" id="TIGR02614">
    <property type="entry name" value="ftsW"/>
    <property type="match status" value="1"/>
</dbReference>
<dbReference type="AlphaFoldDB" id="C9RM17"/>
<keyword evidence="4 23" id="KW-0132">Cell division</keyword>
<keyword evidence="25" id="KW-1185">Reference proteome</keyword>
<feature type="transmembrane region" description="Helical" evidence="21">
    <location>
        <begin position="303"/>
        <end position="326"/>
    </location>
</feature>
<dbReference type="GO" id="GO:0015648">
    <property type="term" value="F:lipid-linked peptidoglycan transporter activity"/>
    <property type="evidence" value="ECO:0007669"/>
    <property type="project" value="TreeGrafter"/>
</dbReference>
<dbReference type="KEGG" id="fsc:FSU_0992"/>
<dbReference type="Proteomes" id="UP000000517">
    <property type="component" value="Chromosome"/>
</dbReference>
<evidence type="ECO:0000256" key="13">
    <source>
        <dbReference type="ARBA" id="ARBA00023316"/>
    </source>
</evidence>
<evidence type="ECO:0000256" key="5">
    <source>
        <dbReference type="ARBA" id="ARBA00022676"/>
    </source>
</evidence>
<feature type="transmembrane region" description="Helical" evidence="21">
    <location>
        <begin position="51"/>
        <end position="71"/>
    </location>
</feature>
<evidence type="ECO:0000256" key="16">
    <source>
        <dbReference type="ARBA" id="ARBA00038053"/>
    </source>
</evidence>
<keyword evidence="6" id="KW-0808">Transferase</keyword>
<evidence type="ECO:0000256" key="4">
    <source>
        <dbReference type="ARBA" id="ARBA00022618"/>
    </source>
</evidence>
<evidence type="ECO:0000313" key="23">
    <source>
        <dbReference type="EMBL" id="ADL25845.1"/>
    </source>
</evidence>
<keyword evidence="12" id="KW-0131">Cell cycle</keyword>
<dbReference type="InterPro" id="IPR001182">
    <property type="entry name" value="FtsW/RodA"/>
</dbReference>
<evidence type="ECO:0000256" key="20">
    <source>
        <dbReference type="ARBA" id="ARBA00049902"/>
    </source>
</evidence>
<evidence type="ECO:0000256" key="19">
    <source>
        <dbReference type="ARBA" id="ARBA00044770"/>
    </source>
</evidence>
<keyword evidence="9" id="KW-0573">Peptidoglycan synthesis</keyword>
<feature type="transmembrane region" description="Helical" evidence="21">
    <location>
        <begin position="182"/>
        <end position="199"/>
    </location>
</feature>
<dbReference type="Proteomes" id="UP000001497">
    <property type="component" value="Chromosome"/>
</dbReference>
<proteinExistence type="inferred from homology"/>
<protein>
    <recommendedName>
        <fullName evidence="17">Probable peptidoglycan glycosyltransferase FtsW</fullName>
        <ecNumber evidence="19">2.4.99.28</ecNumber>
    </recommendedName>
    <alternativeName>
        <fullName evidence="18">Cell division protein FtsW</fullName>
    </alternativeName>
    <alternativeName>
        <fullName evidence="15">Cell wall polymerase</fullName>
    </alternativeName>
    <alternativeName>
        <fullName evidence="14">Peptidoglycan polymerase</fullName>
    </alternativeName>
</protein>
<evidence type="ECO:0000256" key="10">
    <source>
        <dbReference type="ARBA" id="ARBA00022989"/>
    </source>
</evidence>
<comment type="similarity">
    <text evidence="16">Belongs to the SEDS family. FtsW subfamily.</text>
</comment>
<accession>C9RM17</accession>
<keyword evidence="3" id="KW-1003">Cell membrane</keyword>
<dbReference type="eggNOG" id="COG0772">
    <property type="taxonomic scope" value="Bacteria"/>
</dbReference>
<keyword evidence="7 21" id="KW-0812">Transmembrane</keyword>
<evidence type="ECO:0000313" key="22">
    <source>
        <dbReference type="EMBL" id="ACX74179.1"/>
    </source>
</evidence>
<evidence type="ECO:0000256" key="21">
    <source>
        <dbReference type="SAM" id="Phobius"/>
    </source>
</evidence>
<feature type="transmembrane region" description="Helical" evidence="21">
    <location>
        <begin position="78"/>
        <end position="97"/>
    </location>
</feature>
<dbReference type="Pfam" id="PF01098">
    <property type="entry name" value="FTSW_RODA_SPOVE"/>
    <property type="match status" value="1"/>
</dbReference>
<keyword evidence="11 21" id="KW-0472">Membrane</keyword>
<dbReference type="EMBL" id="CP001792">
    <property type="protein sequence ID" value="ACX74179.1"/>
    <property type="molecule type" value="Genomic_DNA"/>
</dbReference>
<dbReference type="STRING" id="59374.FSU_0992"/>
<reference evidence="23" key="3">
    <citation type="submission" date="2010-08" db="EMBL/GenBank/DDBJ databases">
        <authorList>
            <person name="Durkin A.S."/>
            <person name="Nelson K.E."/>
            <person name="Morrison M."/>
            <person name="Forsberg C.W."/>
            <person name="Wilson D.B."/>
            <person name="Russell J.B."/>
            <person name="Cann I.K.O."/>
            <person name="Mackie R.I."/>
            <person name="White B.A."/>
        </authorList>
    </citation>
    <scope>NUCLEOTIDE SEQUENCE</scope>
    <source>
        <strain evidence="23">S85</strain>
    </source>
</reference>
<keyword evidence="10 21" id="KW-1133">Transmembrane helix</keyword>
<dbReference type="PATRIC" id="fig|59374.8.peg.962"/>
<dbReference type="RefSeq" id="WP_012820409.1">
    <property type="nucleotide sequence ID" value="NC_013410.1"/>
</dbReference>
<dbReference type="KEGG" id="fsu:Fisuc_0567"/>
<dbReference type="GO" id="GO:0071555">
    <property type="term" value="P:cell wall organization"/>
    <property type="evidence" value="ECO:0007669"/>
    <property type="project" value="UniProtKB-KW"/>
</dbReference>
<evidence type="ECO:0000256" key="17">
    <source>
        <dbReference type="ARBA" id="ARBA00041185"/>
    </source>
</evidence>
<dbReference type="OrthoDB" id="9812661at2"/>
<evidence type="ECO:0000256" key="8">
    <source>
        <dbReference type="ARBA" id="ARBA00022960"/>
    </source>
</evidence>
<dbReference type="EMBL" id="CP002158">
    <property type="protein sequence ID" value="ADL25845.1"/>
    <property type="molecule type" value="Genomic_DNA"/>
</dbReference>
<dbReference type="GO" id="GO:0008360">
    <property type="term" value="P:regulation of cell shape"/>
    <property type="evidence" value="ECO:0007669"/>
    <property type="project" value="UniProtKB-KW"/>
</dbReference>
<evidence type="ECO:0000256" key="3">
    <source>
        <dbReference type="ARBA" id="ARBA00022475"/>
    </source>
</evidence>
<organism evidence="23 24">
    <name type="scientific">Fibrobacter succinogenes (strain ATCC 19169 / S85)</name>
    <dbReference type="NCBI Taxonomy" id="59374"/>
    <lineage>
        <taxon>Bacteria</taxon>
        <taxon>Pseudomonadati</taxon>
        <taxon>Fibrobacterota</taxon>
        <taxon>Fibrobacteria</taxon>
        <taxon>Fibrobacterales</taxon>
        <taxon>Fibrobacteraceae</taxon>
        <taxon>Fibrobacter</taxon>
    </lineage>
</organism>
<dbReference type="HOGENOM" id="CLU_029243_1_2_0"/>
<evidence type="ECO:0000256" key="12">
    <source>
        <dbReference type="ARBA" id="ARBA00023306"/>
    </source>
</evidence>
<comment type="subcellular location">
    <subcellularLocation>
        <location evidence="1">Cell membrane</location>
        <topology evidence="1">Multi-pass membrane protein</topology>
    </subcellularLocation>
</comment>
<keyword evidence="5" id="KW-0328">Glycosyltransferase</keyword>
<comment type="catalytic activity">
    <reaction evidence="20">
        <text>[GlcNAc-(1-&gt;4)-Mur2Ac(oyl-L-Ala-gamma-D-Glu-L-Lys-D-Ala-D-Ala)](n)-di-trans,octa-cis-undecaprenyl diphosphate + beta-D-GlcNAc-(1-&gt;4)-Mur2Ac(oyl-L-Ala-gamma-D-Glu-L-Lys-D-Ala-D-Ala)-di-trans,octa-cis-undecaprenyl diphosphate = [GlcNAc-(1-&gt;4)-Mur2Ac(oyl-L-Ala-gamma-D-Glu-L-Lys-D-Ala-D-Ala)](n+1)-di-trans,octa-cis-undecaprenyl diphosphate + di-trans,octa-cis-undecaprenyl diphosphate + H(+)</text>
        <dbReference type="Rhea" id="RHEA:23708"/>
        <dbReference type="Rhea" id="RHEA-COMP:9602"/>
        <dbReference type="Rhea" id="RHEA-COMP:9603"/>
        <dbReference type="ChEBI" id="CHEBI:15378"/>
        <dbReference type="ChEBI" id="CHEBI:58405"/>
        <dbReference type="ChEBI" id="CHEBI:60033"/>
        <dbReference type="ChEBI" id="CHEBI:78435"/>
        <dbReference type="EC" id="2.4.99.28"/>
    </reaction>
</comment>
<evidence type="ECO:0000256" key="11">
    <source>
        <dbReference type="ARBA" id="ARBA00023136"/>
    </source>
</evidence>
<dbReference type="PANTHER" id="PTHR30474:SF2">
    <property type="entry name" value="PEPTIDOGLYCAN GLYCOSYLTRANSFERASE FTSW-RELATED"/>
    <property type="match status" value="1"/>
</dbReference>
<feature type="transmembrane region" description="Helical" evidence="21">
    <location>
        <begin position="332"/>
        <end position="355"/>
    </location>
</feature>